<reference evidence="7 8" key="1">
    <citation type="submission" date="2007-10" db="EMBL/GenBank/DDBJ databases">
        <title>Complete sequence of Desulfococcus oleovorans Hxd3.</title>
        <authorList>
            <consortium name="US DOE Joint Genome Institute"/>
            <person name="Copeland A."/>
            <person name="Lucas S."/>
            <person name="Lapidus A."/>
            <person name="Barry K."/>
            <person name="Glavina del Rio T."/>
            <person name="Dalin E."/>
            <person name="Tice H."/>
            <person name="Pitluck S."/>
            <person name="Kiss H."/>
            <person name="Brettin T."/>
            <person name="Bruce D."/>
            <person name="Detter J.C."/>
            <person name="Han C."/>
            <person name="Schmutz J."/>
            <person name="Larimer F."/>
            <person name="Land M."/>
            <person name="Hauser L."/>
            <person name="Kyrpides N."/>
            <person name="Kim E."/>
            <person name="Wawrik B."/>
            <person name="Richardson P."/>
        </authorList>
    </citation>
    <scope>NUCLEOTIDE SEQUENCE [LARGE SCALE GENOMIC DNA]</scope>
    <source>
        <strain evidence="8">DSM 6200 / JCM 39069 / Hxd3</strain>
    </source>
</reference>
<dbReference type="eggNOG" id="COG1131">
    <property type="taxonomic scope" value="Bacteria"/>
</dbReference>
<proteinExistence type="inferred from homology"/>
<dbReference type="PROSITE" id="PS00211">
    <property type="entry name" value="ABC_TRANSPORTER_1"/>
    <property type="match status" value="1"/>
</dbReference>
<dbReference type="Gene3D" id="3.40.50.300">
    <property type="entry name" value="P-loop containing nucleotide triphosphate hydrolases"/>
    <property type="match status" value="1"/>
</dbReference>
<evidence type="ECO:0000313" key="8">
    <source>
        <dbReference type="Proteomes" id="UP000008561"/>
    </source>
</evidence>
<dbReference type="KEGG" id="dol:Dole_0808"/>
<keyword evidence="2" id="KW-0813">Transport</keyword>
<sequence length="315" mass="34094">MTDTAIRVQGLKKSYGPATALASVDLEVGAAEMFGLLGPDGAGKTTLMRILVSLLDPDEGTCSVNDISVTGRPGDIRRIIGYMPQRFSLYPDLTVGENLRFFADLFKVPKAERLARTDELLSFSRLTPFVNRRAGQLSGGMKQKLALSCALVHTPRVLVLDEPTTGVDPVSRREFWAILRELKGRGVTILVSTPYMDEAERCDRVALMHKGKILARGTAAGIAGNFSGTVYSVESPEPVGTAAWFKQKLGPEQVRIVGDRVLVSLFENAQRIMDDLRRQAESDGKAIVSAGPVSAGLEDVFVAMVARQGDADEGR</sequence>
<accession>A8ZVQ9</accession>
<dbReference type="PANTHER" id="PTHR42711">
    <property type="entry name" value="ABC TRANSPORTER ATP-BINDING PROTEIN"/>
    <property type="match status" value="1"/>
</dbReference>
<dbReference type="Proteomes" id="UP000008561">
    <property type="component" value="Chromosome"/>
</dbReference>
<evidence type="ECO:0000256" key="2">
    <source>
        <dbReference type="ARBA" id="ARBA00022448"/>
    </source>
</evidence>
<organism evidence="7 8">
    <name type="scientific">Desulfosudis oleivorans (strain DSM 6200 / JCM 39069 / Hxd3)</name>
    <name type="common">Desulfococcus oleovorans</name>
    <dbReference type="NCBI Taxonomy" id="96561"/>
    <lineage>
        <taxon>Bacteria</taxon>
        <taxon>Pseudomonadati</taxon>
        <taxon>Thermodesulfobacteriota</taxon>
        <taxon>Desulfobacteria</taxon>
        <taxon>Desulfobacterales</taxon>
        <taxon>Desulfosudaceae</taxon>
        <taxon>Desulfosudis</taxon>
    </lineage>
</organism>
<dbReference type="InterPro" id="IPR050763">
    <property type="entry name" value="ABC_transporter_ATP-binding"/>
</dbReference>
<dbReference type="PROSITE" id="PS50893">
    <property type="entry name" value="ABC_TRANSPORTER_2"/>
    <property type="match status" value="1"/>
</dbReference>
<dbReference type="CDD" id="cd03230">
    <property type="entry name" value="ABC_DR_subfamily_A"/>
    <property type="match status" value="1"/>
</dbReference>
<keyword evidence="3" id="KW-0536">Nodulation</keyword>
<dbReference type="GO" id="GO:0016887">
    <property type="term" value="F:ATP hydrolysis activity"/>
    <property type="evidence" value="ECO:0007669"/>
    <property type="project" value="InterPro"/>
</dbReference>
<dbReference type="STRING" id="96561.Dole_0808"/>
<dbReference type="OrthoDB" id="9809450at2"/>
<protein>
    <submittedName>
        <fullName evidence="7">ABC transporter-related protein</fullName>
    </submittedName>
</protein>
<comment type="similarity">
    <text evidence="1">Belongs to the ABC transporter superfamily.</text>
</comment>
<keyword evidence="4" id="KW-0547">Nucleotide-binding</keyword>
<dbReference type="PANTHER" id="PTHR42711:SF5">
    <property type="entry name" value="ABC TRANSPORTER ATP-BINDING PROTEIN NATA"/>
    <property type="match status" value="1"/>
</dbReference>
<gene>
    <name evidence="7" type="ordered locus">Dole_0808</name>
</gene>
<keyword evidence="8" id="KW-1185">Reference proteome</keyword>
<dbReference type="HOGENOM" id="CLU_000604_1_2_7"/>
<evidence type="ECO:0000256" key="3">
    <source>
        <dbReference type="ARBA" id="ARBA00022458"/>
    </source>
</evidence>
<dbReference type="SMART" id="SM00382">
    <property type="entry name" value="AAA"/>
    <property type="match status" value="1"/>
</dbReference>
<dbReference type="InterPro" id="IPR027417">
    <property type="entry name" value="P-loop_NTPase"/>
</dbReference>
<evidence type="ECO:0000259" key="6">
    <source>
        <dbReference type="PROSITE" id="PS50893"/>
    </source>
</evidence>
<name>A8ZVQ9_DESOH</name>
<dbReference type="AlphaFoldDB" id="A8ZVQ9"/>
<dbReference type="SUPFAM" id="SSF52540">
    <property type="entry name" value="P-loop containing nucleoside triphosphate hydrolases"/>
    <property type="match status" value="1"/>
</dbReference>
<evidence type="ECO:0000256" key="1">
    <source>
        <dbReference type="ARBA" id="ARBA00005417"/>
    </source>
</evidence>
<evidence type="ECO:0000313" key="7">
    <source>
        <dbReference type="EMBL" id="ABW66618.1"/>
    </source>
</evidence>
<evidence type="ECO:0000256" key="5">
    <source>
        <dbReference type="ARBA" id="ARBA00022840"/>
    </source>
</evidence>
<dbReference type="InterPro" id="IPR003593">
    <property type="entry name" value="AAA+_ATPase"/>
</dbReference>
<dbReference type="InterPro" id="IPR017871">
    <property type="entry name" value="ABC_transporter-like_CS"/>
</dbReference>
<dbReference type="Pfam" id="PF00005">
    <property type="entry name" value="ABC_tran"/>
    <property type="match status" value="1"/>
</dbReference>
<dbReference type="GO" id="GO:0005524">
    <property type="term" value="F:ATP binding"/>
    <property type="evidence" value="ECO:0007669"/>
    <property type="project" value="UniProtKB-KW"/>
</dbReference>
<keyword evidence="5" id="KW-0067">ATP-binding</keyword>
<dbReference type="EMBL" id="CP000859">
    <property type="protein sequence ID" value="ABW66618.1"/>
    <property type="molecule type" value="Genomic_DNA"/>
</dbReference>
<feature type="domain" description="ABC transporter" evidence="6">
    <location>
        <begin position="6"/>
        <end position="235"/>
    </location>
</feature>
<dbReference type="RefSeq" id="WP_012174236.1">
    <property type="nucleotide sequence ID" value="NC_009943.1"/>
</dbReference>
<dbReference type="InterPro" id="IPR003439">
    <property type="entry name" value="ABC_transporter-like_ATP-bd"/>
</dbReference>
<evidence type="ECO:0000256" key="4">
    <source>
        <dbReference type="ARBA" id="ARBA00022741"/>
    </source>
</evidence>